<evidence type="ECO:0000256" key="3">
    <source>
        <dbReference type="ARBA" id="ARBA00022801"/>
    </source>
</evidence>
<reference evidence="5 6" key="1">
    <citation type="submission" date="2020-07" db="EMBL/GenBank/DDBJ databases">
        <title>Bacterium isolated from marine sediment.</title>
        <authorList>
            <person name="Shang D."/>
        </authorList>
    </citation>
    <scope>NUCLEOTIDE SEQUENCE [LARGE SCALE GENOMIC DNA]</scope>
    <source>
        <strain evidence="5 6">F6074</strain>
    </source>
</reference>
<dbReference type="RefSeq" id="WP_182205879.1">
    <property type="nucleotide sequence ID" value="NZ_JACGLT010000010.1"/>
</dbReference>
<dbReference type="Gene3D" id="1.10.150.520">
    <property type="match status" value="1"/>
</dbReference>
<dbReference type="SUPFAM" id="SSF56784">
    <property type="entry name" value="HAD-like"/>
    <property type="match status" value="1"/>
</dbReference>
<dbReference type="GO" id="GO:0016791">
    <property type="term" value="F:phosphatase activity"/>
    <property type="evidence" value="ECO:0007669"/>
    <property type="project" value="TreeGrafter"/>
</dbReference>
<dbReference type="GO" id="GO:0046872">
    <property type="term" value="F:metal ion binding"/>
    <property type="evidence" value="ECO:0007669"/>
    <property type="project" value="UniProtKB-KW"/>
</dbReference>
<dbReference type="InterPro" id="IPR036412">
    <property type="entry name" value="HAD-like_sf"/>
</dbReference>
<dbReference type="Proteomes" id="UP000541857">
    <property type="component" value="Unassembled WGS sequence"/>
</dbReference>
<accession>A0A7W2R4Z0</accession>
<organism evidence="5 6">
    <name type="scientific">Gelidibacter maritimus</name>
    <dbReference type="NCBI Taxonomy" id="2761487"/>
    <lineage>
        <taxon>Bacteria</taxon>
        <taxon>Pseudomonadati</taxon>
        <taxon>Bacteroidota</taxon>
        <taxon>Flavobacteriia</taxon>
        <taxon>Flavobacteriales</taxon>
        <taxon>Flavobacteriaceae</taxon>
        <taxon>Gelidibacter</taxon>
    </lineage>
</organism>
<dbReference type="Gene3D" id="3.40.50.1000">
    <property type="entry name" value="HAD superfamily/HAD-like"/>
    <property type="match status" value="1"/>
</dbReference>
<dbReference type="InterPro" id="IPR041492">
    <property type="entry name" value="HAD_2"/>
</dbReference>
<keyword evidence="4" id="KW-0460">Magnesium</keyword>
<dbReference type="PANTHER" id="PTHR46470">
    <property type="entry name" value="N-ACYLNEURAMINATE-9-PHOSPHATASE"/>
    <property type="match status" value="1"/>
</dbReference>
<proteinExistence type="predicted"/>
<dbReference type="SFLD" id="SFLDS00003">
    <property type="entry name" value="Haloacid_Dehalogenase"/>
    <property type="match status" value="1"/>
</dbReference>
<dbReference type="SFLD" id="SFLDG01129">
    <property type="entry name" value="C1.5:_HAD__Beta-PGM__Phosphata"/>
    <property type="match status" value="1"/>
</dbReference>
<evidence type="ECO:0000313" key="5">
    <source>
        <dbReference type="EMBL" id="MBA6153580.1"/>
    </source>
</evidence>
<name>A0A7W2R4Z0_9FLAO</name>
<dbReference type="NCBIfam" id="TIGR01549">
    <property type="entry name" value="HAD-SF-IA-v1"/>
    <property type="match status" value="1"/>
</dbReference>
<gene>
    <name evidence="5" type="ORF">H3Z82_12670</name>
</gene>
<keyword evidence="2" id="KW-0479">Metal-binding</keyword>
<dbReference type="AlphaFoldDB" id="A0A7W2R4Z0"/>
<dbReference type="InterPro" id="IPR023214">
    <property type="entry name" value="HAD_sf"/>
</dbReference>
<dbReference type="Pfam" id="PF13419">
    <property type="entry name" value="HAD_2"/>
    <property type="match status" value="1"/>
</dbReference>
<sequence length="218" mass="25020">MDIKVDSNTVVVFDLDDTLYNELDFLKSAYQSIAVYLEPTNWKPLYSKMFSLYRCEINVFEFIATAYNLELKTLVEMYRNHHPKIQLFDGVLDVFDAIKSKNGKIGIITDGRSKTQRAKIESLGILDYLDGIVISDEIASEKPSLDNFKAIERLVSGKDYYYIADNLKKDFIAPNTLGWRSVALIDNGKNIHFDSHKFSDAQNLPQDYILNLKDLKIV</sequence>
<evidence type="ECO:0000256" key="1">
    <source>
        <dbReference type="ARBA" id="ARBA00001946"/>
    </source>
</evidence>
<protein>
    <submittedName>
        <fullName evidence="5">HAD family hydrolase</fullName>
    </submittedName>
</protein>
<keyword evidence="3 5" id="KW-0378">Hydrolase</keyword>
<keyword evidence="6" id="KW-1185">Reference proteome</keyword>
<evidence type="ECO:0000256" key="4">
    <source>
        <dbReference type="ARBA" id="ARBA00022842"/>
    </source>
</evidence>
<dbReference type="InterPro" id="IPR006439">
    <property type="entry name" value="HAD-SF_hydro_IA"/>
</dbReference>
<evidence type="ECO:0000256" key="2">
    <source>
        <dbReference type="ARBA" id="ARBA00022723"/>
    </source>
</evidence>
<dbReference type="EMBL" id="JACGLT010000010">
    <property type="protein sequence ID" value="MBA6153580.1"/>
    <property type="molecule type" value="Genomic_DNA"/>
</dbReference>
<dbReference type="PANTHER" id="PTHR46470:SF2">
    <property type="entry name" value="GLYCERALDEHYDE 3-PHOSPHATE PHOSPHATASE"/>
    <property type="match status" value="1"/>
</dbReference>
<evidence type="ECO:0000313" key="6">
    <source>
        <dbReference type="Proteomes" id="UP000541857"/>
    </source>
</evidence>
<comment type="caution">
    <text evidence="5">The sequence shown here is derived from an EMBL/GenBank/DDBJ whole genome shotgun (WGS) entry which is preliminary data.</text>
</comment>
<comment type="cofactor">
    <cofactor evidence="1">
        <name>Mg(2+)</name>
        <dbReference type="ChEBI" id="CHEBI:18420"/>
    </cofactor>
</comment>
<dbReference type="InterPro" id="IPR051400">
    <property type="entry name" value="HAD-like_hydrolase"/>
</dbReference>
<dbReference type="GO" id="GO:0044281">
    <property type="term" value="P:small molecule metabolic process"/>
    <property type="evidence" value="ECO:0007669"/>
    <property type="project" value="UniProtKB-ARBA"/>
</dbReference>